<dbReference type="Proteomes" id="UP001732700">
    <property type="component" value="Chromosome 5D"/>
</dbReference>
<evidence type="ECO:0000313" key="2">
    <source>
        <dbReference type="Proteomes" id="UP001732700"/>
    </source>
</evidence>
<name>A0ACD5YHI1_AVESA</name>
<proteinExistence type="predicted"/>
<reference evidence="1" key="2">
    <citation type="submission" date="2025-09" db="UniProtKB">
        <authorList>
            <consortium name="EnsemblPlants"/>
        </authorList>
    </citation>
    <scope>IDENTIFICATION</scope>
</reference>
<reference evidence="1" key="1">
    <citation type="submission" date="2021-05" db="EMBL/GenBank/DDBJ databases">
        <authorList>
            <person name="Scholz U."/>
            <person name="Mascher M."/>
            <person name="Fiebig A."/>
        </authorList>
    </citation>
    <scope>NUCLEOTIDE SEQUENCE [LARGE SCALE GENOMIC DNA]</scope>
</reference>
<accession>A0ACD5YHI1</accession>
<sequence>MAPPPMRRRAQTLTQKHEKRQAAAPTTRWGNGWREESVGSRSIPCPVPVVGRSSTKNISVHLARVALPVTANRPSRPAAAVPSPDYPTEMAVSGGGAAAAAALALILLPLFCCCVSGAVHGSSASSALRRAVPRGGAGDGGLCEQMLLPLGYPCTEHTVETSDGFLLSLQHIPHGKNGVTDNTGPPVFLQHGLFQGGDTWFINSAEQSLGYILADNGFDVWIGNVRGTRWSKGHSTLTVHDKLFWDWSWQELAEYDLLAMLSYVYTVRQSKILYVGHSQVKLLGSEELLWVLAAFSLPEIAKMISSAALLCPITYLDHVSARFVLRAVAMHLDQMLLTMGIHQLNFRSDMGVQIVDSLCDDGHVDCNSLLSAITGENCCFNGSRVDYYLEYEPHPSSTKNLHHLFEMIRKGTFARYDYGLWGNLKRYGQLRPPPFDLSNIPESLRMWMGYGGLDALADVTDVDRTIKELRSTPELLYIGDYGHIDFVMSVKAKDDVYVDLMRFLRANGSSLHSSY</sequence>
<protein>
    <submittedName>
        <fullName evidence="1">Uncharacterized protein</fullName>
    </submittedName>
</protein>
<keyword evidence="2" id="KW-1185">Reference proteome</keyword>
<evidence type="ECO:0000313" key="1">
    <source>
        <dbReference type="EnsemblPlants" id="AVESA.00010b.r2.5DG0973860.1.CDS"/>
    </source>
</evidence>
<dbReference type="EnsemblPlants" id="AVESA.00010b.r2.5DG0973860.1">
    <property type="protein sequence ID" value="AVESA.00010b.r2.5DG0973860.1.CDS"/>
    <property type="gene ID" value="AVESA.00010b.r2.5DG0973860"/>
</dbReference>
<organism evidence="1 2">
    <name type="scientific">Avena sativa</name>
    <name type="common">Oat</name>
    <dbReference type="NCBI Taxonomy" id="4498"/>
    <lineage>
        <taxon>Eukaryota</taxon>
        <taxon>Viridiplantae</taxon>
        <taxon>Streptophyta</taxon>
        <taxon>Embryophyta</taxon>
        <taxon>Tracheophyta</taxon>
        <taxon>Spermatophyta</taxon>
        <taxon>Magnoliopsida</taxon>
        <taxon>Liliopsida</taxon>
        <taxon>Poales</taxon>
        <taxon>Poaceae</taxon>
        <taxon>BOP clade</taxon>
        <taxon>Pooideae</taxon>
        <taxon>Poodae</taxon>
        <taxon>Poeae</taxon>
        <taxon>Poeae Chloroplast Group 1 (Aveneae type)</taxon>
        <taxon>Aveninae</taxon>
        <taxon>Avena</taxon>
    </lineage>
</organism>